<accession>A0A834SWQ9</accession>
<reference evidence="1" key="1">
    <citation type="submission" date="2020-09" db="EMBL/GenBank/DDBJ databases">
        <title>Genome-Enabled Discovery of Anthraquinone Biosynthesis in Senna tora.</title>
        <authorList>
            <person name="Kang S.-H."/>
            <person name="Pandey R.P."/>
            <person name="Lee C.-M."/>
            <person name="Sim J.-S."/>
            <person name="Jeong J.-T."/>
            <person name="Choi B.-S."/>
            <person name="Jung M."/>
            <person name="Ginzburg D."/>
            <person name="Zhao K."/>
            <person name="Won S.Y."/>
            <person name="Oh T.-J."/>
            <person name="Yu Y."/>
            <person name="Kim N.-H."/>
            <person name="Lee O.R."/>
            <person name="Lee T.-H."/>
            <person name="Bashyal P."/>
            <person name="Kim T.-S."/>
            <person name="Lee W.-H."/>
            <person name="Kawkins C."/>
            <person name="Kim C.-K."/>
            <person name="Kim J.S."/>
            <person name="Ahn B.O."/>
            <person name="Rhee S.Y."/>
            <person name="Sohng J.K."/>
        </authorList>
    </citation>
    <scope>NUCLEOTIDE SEQUENCE</scope>
    <source>
        <tissue evidence="1">Leaf</tissue>
    </source>
</reference>
<protein>
    <submittedName>
        <fullName evidence="1">Uncharacterized protein</fullName>
    </submittedName>
</protein>
<evidence type="ECO:0000313" key="1">
    <source>
        <dbReference type="EMBL" id="KAF7809297.1"/>
    </source>
</evidence>
<name>A0A834SWQ9_9FABA</name>
<dbReference type="Proteomes" id="UP000634136">
    <property type="component" value="Unassembled WGS sequence"/>
</dbReference>
<evidence type="ECO:0000313" key="2">
    <source>
        <dbReference type="Proteomes" id="UP000634136"/>
    </source>
</evidence>
<comment type="caution">
    <text evidence="1">The sequence shown here is derived from an EMBL/GenBank/DDBJ whole genome shotgun (WGS) entry which is preliminary data.</text>
</comment>
<gene>
    <name evidence="1" type="ORF">G2W53_036040</name>
</gene>
<dbReference type="EMBL" id="JAAIUW010000011">
    <property type="protein sequence ID" value="KAF7809297.1"/>
    <property type="molecule type" value="Genomic_DNA"/>
</dbReference>
<dbReference type="AlphaFoldDB" id="A0A834SWQ9"/>
<proteinExistence type="predicted"/>
<keyword evidence="2" id="KW-1185">Reference proteome</keyword>
<sequence length="37" mass="3819">MAEHVSSNLAEGVGPHKRQNILGNKNIAGCGGVFISL</sequence>
<organism evidence="1 2">
    <name type="scientific">Senna tora</name>
    <dbReference type="NCBI Taxonomy" id="362788"/>
    <lineage>
        <taxon>Eukaryota</taxon>
        <taxon>Viridiplantae</taxon>
        <taxon>Streptophyta</taxon>
        <taxon>Embryophyta</taxon>
        <taxon>Tracheophyta</taxon>
        <taxon>Spermatophyta</taxon>
        <taxon>Magnoliopsida</taxon>
        <taxon>eudicotyledons</taxon>
        <taxon>Gunneridae</taxon>
        <taxon>Pentapetalae</taxon>
        <taxon>rosids</taxon>
        <taxon>fabids</taxon>
        <taxon>Fabales</taxon>
        <taxon>Fabaceae</taxon>
        <taxon>Caesalpinioideae</taxon>
        <taxon>Cassia clade</taxon>
        <taxon>Senna</taxon>
    </lineage>
</organism>